<dbReference type="Pfam" id="PF00005">
    <property type="entry name" value="ABC_tran"/>
    <property type="match status" value="1"/>
</dbReference>
<organism evidence="11 12">
    <name type="scientific">Brachionus calyciflorus</name>
    <dbReference type="NCBI Taxonomy" id="104777"/>
    <lineage>
        <taxon>Eukaryota</taxon>
        <taxon>Metazoa</taxon>
        <taxon>Spiralia</taxon>
        <taxon>Gnathifera</taxon>
        <taxon>Rotifera</taxon>
        <taxon>Eurotatoria</taxon>
        <taxon>Monogononta</taxon>
        <taxon>Pseudotrocha</taxon>
        <taxon>Ploima</taxon>
        <taxon>Brachionidae</taxon>
        <taxon>Brachionus</taxon>
    </lineage>
</organism>
<dbReference type="GO" id="GO:0015421">
    <property type="term" value="F:ABC-type oligopeptide transporter activity"/>
    <property type="evidence" value="ECO:0007669"/>
    <property type="project" value="TreeGrafter"/>
</dbReference>
<keyword evidence="6 8" id="KW-1133">Transmembrane helix</keyword>
<keyword evidence="4" id="KW-0547">Nucleotide-binding</keyword>
<proteinExistence type="predicted"/>
<dbReference type="InterPro" id="IPR036640">
    <property type="entry name" value="ABC1_TM_sf"/>
</dbReference>
<dbReference type="Gene3D" id="3.40.50.300">
    <property type="entry name" value="P-loop containing nucleotide triphosphate hydrolases"/>
    <property type="match status" value="1"/>
</dbReference>
<reference evidence="11" key="1">
    <citation type="submission" date="2021-02" db="EMBL/GenBank/DDBJ databases">
        <authorList>
            <person name="Nowell W R."/>
        </authorList>
    </citation>
    <scope>NUCLEOTIDE SEQUENCE</scope>
    <source>
        <strain evidence="11">Ploen Becks lab</strain>
    </source>
</reference>
<accession>A0A813WA36</accession>
<dbReference type="PANTHER" id="PTHR43394">
    <property type="entry name" value="ATP-DEPENDENT PERMEASE MDL1, MITOCHONDRIAL"/>
    <property type="match status" value="1"/>
</dbReference>
<dbReference type="InterPro" id="IPR003593">
    <property type="entry name" value="AAA+_ATPase"/>
</dbReference>
<feature type="domain" description="ABC transporter" evidence="9">
    <location>
        <begin position="559"/>
        <end position="798"/>
    </location>
</feature>
<dbReference type="EMBL" id="CAJNOC010001259">
    <property type="protein sequence ID" value="CAF0849258.1"/>
    <property type="molecule type" value="Genomic_DNA"/>
</dbReference>
<dbReference type="GO" id="GO:0005743">
    <property type="term" value="C:mitochondrial inner membrane"/>
    <property type="evidence" value="ECO:0007669"/>
    <property type="project" value="UniProtKB-SubCell"/>
</dbReference>
<dbReference type="OrthoDB" id="6500128at2759"/>
<evidence type="ECO:0000256" key="3">
    <source>
        <dbReference type="ARBA" id="ARBA00022692"/>
    </source>
</evidence>
<dbReference type="SUPFAM" id="SSF90123">
    <property type="entry name" value="ABC transporter transmembrane region"/>
    <property type="match status" value="1"/>
</dbReference>
<evidence type="ECO:0000259" key="10">
    <source>
        <dbReference type="PROSITE" id="PS50929"/>
    </source>
</evidence>
<dbReference type="GO" id="GO:0005524">
    <property type="term" value="F:ATP binding"/>
    <property type="evidence" value="ECO:0007669"/>
    <property type="project" value="UniProtKB-KW"/>
</dbReference>
<feature type="transmembrane region" description="Helical" evidence="8">
    <location>
        <begin position="456"/>
        <end position="481"/>
    </location>
</feature>
<dbReference type="FunFam" id="1.20.1560.10:FF:000058">
    <property type="entry name" value="ABC transporter B family member 25"/>
    <property type="match status" value="1"/>
</dbReference>
<name>A0A813WA36_9BILA</name>
<evidence type="ECO:0000256" key="1">
    <source>
        <dbReference type="ARBA" id="ARBA00004448"/>
    </source>
</evidence>
<feature type="transmembrane region" description="Helical" evidence="8">
    <location>
        <begin position="171"/>
        <end position="192"/>
    </location>
</feature>
<feature type="transmembrane region" description="Helical" evidence="8">
    <location>
        <begin position="358"/>
        <end position="375"/>
    </location>
</feature>
<keyword evidence="12" id="KW-1185">Reference proteome</keyword>
<sequence>MRNIKLPGLRYSNLFRSLVVIDMITELTLWIVGGYANFETHELDQIIRFNFVESIFDVILLSSFKALILFVLISEIESACFKLAVSTANNIRNTQSVEVNSSTNISDSENLIETRTTTDLDSLRIIKKYLQLSLLILSLLPLIFISIKFGIVTNSFIKAKNNGQKTPMHVFYYSTLISEVVFCFFEFLFAILNWRFMRLFGKFICSKALSNEPEENDEKKKKVNIGRLISLSYPERYYISIAFVMLIISSFTNIVSPFFFGSVVDSAVNYPDLSEMNKYIFYLFIVYFLGSLASGLRSWLFEVSGQRVVARLRKSVFNSIVKEDIKFFDTNRTGELTSRISSDTQVLQSAVTTNMSMFARYLLQIIGSIIFMFSLEPSLTALLLGVIPVVSLLTVQYGRYLRKLKKKFQDELAASSVVAEEALSSMRTVRSFAAESKMSNEYEKNINKSFEIGKKLAVAQGGFMGFVGIITGSALALVLWYGGKLVHDKKISTGILASFLMYTLQVAMAFAFLSSVYGDFMQALGASQRIFELLDSQPSIKLNTGLIPDSDDNNFDGSILFENVEFSYPTRSDTKVLKNVSLKIEKGKTLALVGPSGGGKSTIFSLIERFYDPDSGQLKLGPNSIDLKLINTNWLHSKIALVSQEPVLFGGTIKENISFGLDQEVDTERIIEVAKLANAHEFINGFEKGYDTVVGERGIRLSGGQKQRIAIARALLIDPKLLLLDEATSALDSESEHLVQEAIERAMKDRTVCVIAHRLSTVRNADRVVVLENGQLVEQGTHDELCEMDGIYKRLVLRQLLTKETLSTQS</sequence>
<dbReference type="PROSITE" id="PS50893">
    <property type="entry name" value="ABC_TRANSPORTER_2"/>
    <property type="match status" value="1"/>
</dbReference>
<dbReference type="PROSITE" id="PS50929">
    <property type="entry name" value="ABC_TM1F"/>
    <property type="match status" value="1"/>
</dbReference>
<evidence type="ECO:0000256" key="6">
    <source>
        <dbReference type="ARBA" id="ARBA00022989"/>
    </source>
</evidence>
<feature type="transmembrane region" description="Helical" evidence="8">
    <location>
        <begin position="381"/>
        <end position="398"/>
    </location>
</feature>
<dbReference type="Proteomes" id="UP000663879">
    <property type="component" value="Unassembled WGS sequence"/>
</dbReference>
<gene>
    <name evidence="11" type="ORF">OXX778_LOCUS8860</name>
</gene>
<dbReference type="InterPro" id="IPR011527">
    <property type="entry name" value="ABC1_TM_dom"/>
</dbReference>
<dbReference type="CDD" id="cd03249">
    <property type="entry name" value="ABC_MTABC3_MDL1_MDL2"/>
    <property type="match status" value="1"/>
</dbReference>
<feature type="domain" description="ABC transmembrane type-1" evidence="10">
    <location>
        <begin position="241"/>
        <end position="522"/>
    </location>
</feature>
<dbReference type="CDD" id="cd18780">
    <property type="entry name" value="ABC_6TM_AtABCB27_like"/>
    <property type="match status" value="1"/>
</dbReference>
<keyword evidence="2" id="KW-0813">Transport</keyword>
<evidence type="ECO:0000256" key="5">
    <source>
        <dbReference type="ARBA" id="ARBA00022840"/>
    </source>
</evidence>
<dbReference type="InterPro" id="IPR003439">
    <property type="entry name" value="ABC_transporter-like_ATP-bd"/>
</dbReference>
<feature type="transmembrane region" description="Helical" evidence="8">
    <location>
        <begin position="14"/>
        <end position="35"/>
    </location>
</feature>
<keyword evidence="5" id="KW-0067">ATP-binding</keyword>
<dbReference type="SMART" id="SM00382">
    <property type="entry name" value="AAA"/>
    <property type="match status" value="1"/>
</dbReference>
<dbReference type="PANTHER" id="PTHR43394:SF1">
    <property type="entry name" value="ATP-BINDING CASSETTE SUB-FAMILY B MEMBER 10, MITOCHONDRIAL"/>
    <property type="match status" value="1"/>
</dbReference>
<evidence type="ECO:0000313" key="12">
    <source>
        <dbReference type="Proteomes" id="UP000663879"/>
    </source>
</evidence>
<evidence type="ECO:0000256" key="4">
    <source>
        <dbReference type="ARBA" id="ARBA00022741"/>
    </source>
</evidence>
<dbReference type="PIRSF" id="PIRSF002773">
    <property type="entry name" value="ABC_prm/ATPase_B"/>
    <property type="match status" value="1"/>
</dbReference>
<keyword evidence="3 8" id="KW-0812">Transmembrane</keyword>
<feature type="transmembrane region" description="Helical" evidence="8">
    <location>
        <begin position="493"/>
        <end position="513"/>
    </location>
</feature>
<dbReference type="GO" id="GO:0090374">
    <property type="term" value="P:oligopeptide export from mitochondrion"/>
    <property type="evidence" value="ECO:0007669"/>
    <property type="project" value="TreeGrafter"/>
</dbReference>
<dbReference type="InterPro" id="IPR039421">
    <property type="entry name" value="Type_1_exporter"/>
</dbReference>
<evidence type="ECO:0000256" key="2">
    <source>
        <dbReference type="ARBA" id="ARBA00022448"/>
    </source>
</evidence>
<dbReference type="SUPFAM" id="SSF52540">
    <property type="entry name" value="P-loop containing nucleoside triphosphate hydrolases"/>
    <property type="match status" value="1"/>
</dbReference>
<dbReference type="InterPro" id="IPR027417">
    <property type="entry name" value="P-loop_NTPase"/>
</dbReference>
<dbReference type="InterPro" id="IPR017871">
    <property type="entry name" value="ABC_transporter-like_CS"/>
</dbReference>
<evidence type="ECO:0000256" key="7">
    <source>
        <dbReference type="ARBA" id="ARBA00023136"/>
    </source>
</evidence>
<feature type="transmembrane region" description="Helical" evidence="8">
    <location>
        <begin position="55"/>
        <end position="73"/>
    </location>
</feature>
<evidence type="ECO:0000313" key="11">
    <source>
        <dbReference type="EMBL" id="CAF0849258.1"/>
    </source>
</evidence>
<evidence type="ECO:0000259" key="9">
    <source>
        <dbReference type="PROSITE" id="PS50893"/>
    </source>
</evidence>
<evidence type="ECO:0000256" key="8">
    <source>
        <dbReference type="SAM" id="Phobius"/>
    </source>
</evidence>
<protein>
    <submittedName>
        <fullName evidence="11">Uncharacterized protein</fullName>
    </submittedName>
</protein>
<feature type="transmembrane region" description="Helical" evidence="8">
    <location>
        <begin position="279"/>
        <end position="301"/>
    </location>
</feature>
<dbReference type="GO" id="GO:0016887">
    <property type="term" value="F:ATP hydrolysis activity"/>
    <property type="evidence" value="ECO:0007669"/>
    <property type="project" value="InterPro"/>
</dbReference>
<dbReference type="Gene3D" id="1.20.1560.10">
    <property type="entry name" value="ABC transporter type 1, transmembrane domain"/>
    <property type="match status" value="1"/>
</dbReference>
<comment type="caution">
    <text evidence="11">The sequence shown here is derived from an EMBL/GenBank/DDBJ whole genome shotgun (WGS) entry which is preliminary data.</text>
</comment>
<dbReference type="FunFam" id="3.40.50.300:FF:000403">
    <property type="entry name" value="ATP-binding cassette sub-family B member 8, mitochondrial"/>
    <property type="match status" value="1"/>
</dbReference>
<dbReference type="Pfam" id="PF00664">
    <property type="entry name" value="ABC_membrane"/>
    <property type="match status" value="1"/>
</dbReference>
<dbReference type="AlphaFoldDB" id="A0A813WA36"/>
<feature type="transmembrane region" description="Helical" evidence="8">
    <location>
        <begin position="132"/>
        <end position="151"/>
    </location>
</feature>
<feature type="transmembrane region" description="Helical" evidence="8">
    <location>
        <begin position="237"/>
        <end position="259"/>
    </location>
</feature>
<comment type="subcellular location">
    <subcellularLocation>
        <location evidence="1">Mitochondrion inner membrane</location>
        <topology evidence="1">Multi-pass membrane protein</topology>
    </subcellularLocation>
</comment>
<keyword evidence="7 8" id="KW-0472">Membrane</keyword>
<dbReference type="PROSITE" id="PS00211">
    <property type="entry name" value="ABC_TRANSPORTER_1"/>
    <property type="match status" value="1"/>
</dbReference>